<dbReference type="RefSeq" id="XP_035544084.1">
    <property type="nucleotide sequence ID" value="XM_035688191.1"/>
</dbReference>
<dbReference type="RefSeq" id="XP_018858217.1">
    <property type="nucleotide sequence ID" value="XM_019002672.2"/>
</dbReference>
<dbReference type="KEGG" id="jre:109020254"/>
<protein>
    <submittedName>
        <fullName evidence="3 4">Protein POLYCHOME-like</fullName>
    </submittedName>
</protein>
<proteinExistence type="predicted"/>
<gene>
    <name evidence="3 4" type="primary">LOC109020254</name>
</gene>
<sequence length="254" mass="28114">MLESRDRIPRPVAELFALRRTAGVGVLLDDQGMSPSLFGSPIMRVSTVTTPVTRGRTALGATRSGGLGRGRSGTPRNVRGWNLSQASGRDIAQRSRRWSGRGMHGSSMLPFWYPRTPLRDITAVVRAIERRSARLRDVEGQQIESPVPVGQRVLDPSVPVSSAQLKHNLYLTSPNPAFGVKPCTPSVGKVPKILLRIANENTGESEFVTPQKKLLNSIDTVEKVVMEELQKLKRTPSAKQVEREKRVRTLMCMR</sequence>
<dbReference type="InterPro" id="IPR034590">
    <property type="entry name" value="POLYCHOME/GIG1"/>
</dbReference>
<name>A0A2I4HQ21_JUGRE</name>
<evidence type="ECO:0000256" key="1">
    <source>
        <dbReference type="SAM" id="MobiDB-lite"/>
    </source>
</evidence>
<dbReference type="PANTHER" id="PTHR35119:SF1">
    <property type="entry name" value="PROTEIN POLYCHOME"/>
    <property type="match status" value="1"/>
</dbReference>
<reference evidence="3 4" key="1">
    <citation type="submission" date="2025-04" db="UniProtKB">
        <authorList>
            <consortium name="RefSeq"/>
        </authorList>
    </citation>
    <scope>IDENTIFICATION</scope>
    <source>
        <tissue evidence="3 4">Leaves</tissue>
    </source>
</reference>
<evidence type="ECO:0000313" key="3">
    <source>
        <dbReference type="RefSeq" id="XP_018858217.1"/>
    </source>
</evidence>
<dbReference type="STRING" id="51240.A0A2I4HQ21"/>
<feature type="region of interest" description="Disordered" evidence="1">
    <location>
        <begin position="58"/>
        <end position="81"/>
    </location>
</feature>
<dbReference type="GO" id="GO:0051783">
    <property type="term" value="P:regulation of nuclear division"/>
    <property type="evidence" value="ECO:0007669"/>
    <property type="project" value="InterPro"/>
</dbReference>
<evidence type="ECO:0000313" key="4">
    <source>
        <dbReference type="RefSeq" id="XP_035544084.1"/>
    </source>
</evidence>
<organism evidence="2 3">
    <name type="scientific">Juglans regia</name>
    <name type="common">English walnut</name>
    <dbReference type="NCBI Taxonomy" id="51240"/>
    <lineage>
        <taxon>Eukaryota</taxon>
        <taxon>Viridiplantae</taxon>
        <taxon>Streptophyta</taxon>
        <taxon>Embryophyta</taxon>
        <taxon>Tracheophyta</taxon>
        <taxon>Spermatophyta</taxon>
        <taxon>Magnoliopsida</taxon>
        <taxon>eudicotyledons</taxon>
        <taxon>Gunneridae</taxon>
        <taxon>Pentapetalae</taxon>
        <taxon>rosids</taxon>
        <taxon>fabids</taxon>
        <taxon>Fagales</taxon>
        <taxon>Juglandaceae</taxon>
        <taxon>Juglans</taxon>
    </lineage>
</organism>
<keyword evidence="2" id="KW-1185">Reference proteome</keyword>
<dbReference type="OrthoDB" id="1916775at2759"/>
<dbReference type="Gramene" id="Jr03_04130_p1">
    <property type="protein sequence ID" value="cds.Jr03_04130_p1"/>
    <property type="gene ID" value="Jr03_04130"/>
</dbReference>
<accession>A0A2I4HQ21</accession>
<dbReference type="PANTHER" id="PTHR35119">
    <property type="entry name" value="PROTEIN POLYCHOME"/>
    <property type="match status" value="1"/>
</dbReference>
<evidence type="ECO:0000313" key="2">
    <source>
        <dbReference type="Proteomes" id="UP000235220"/>
    </source>
</evidence>
<dbReference type="GeneID" id="109020254"/>
<dbReference type="GO" id="GO:0005634">
    <property type="term" value="C:nucleus"/>
    <property type="evidence" value="ECO:0007669"/>
    <property type="project" value="InterPro"/>
</dbReference>
<dbReference type="AlphaFoldDB" id="A0A2I4HQ21"/>
<dbReference type="Proteomes" id="UP000235220">
    <property type="component" value="Chromosome 3"/>
</dbReference>